<dbReference type="AlphaFoldDB" id="A0A915L4F6"/>
<dbReference type="WBParaSite" id="nRc.2.0.1.t44660-RA">
    <property type="protein sequence ID" value="nRc.2.0.1.t44660-RA"/>
    <property type="gene ID" value="nRc.2.0.1.g44660"/>
</dbReference>
<protein>
    <submittedName>
        <fullName evidence="2">Uncharacterized protein</fullName>
    </submittedName>
</protein>
<accession>A0A915L4F6</accession>
<sequence>MCNKIQVEENVDGQDKINSTTSTVLLTSWAERSSRKDFLELLKKQLSLRLLFMFSAPALDFLPIQHVESTIGLSDHGPHRTLCTNV</sequence>
<keyword evidence="1" id="KW-1185">Reference proteome</keyword>
<proteinExistence type="predicted"/>
<organism evidence="1 2">
    <name type="scientific">Romanomermis culicivorax</name>
    <name type="common">Nematode worm</name>
    <dbReference type="NCBI Taxonomy" id="13658"/>
    <lineage>
        <taxon>Eukaryota</taxon>
        <taxon>Metazoa</taxon>
        <taxon>Ecdysozoa</taxon>
        <taxon>Nematoda</taxon>
        <taxon>Enoplea</taxon>
        <taxon>Dorylaimia</taxon>
        <taxon>Mermithida</taxon>
        <taxon>Mermithoidea</taxon>
        <taxon>Mermithidae</taxon>
        <taxon>Romanomermis</taxon>
    </lineage>
</organism>
<evidence type="ECO:0000313" key="2">
    <source>
        <dbReference type="WBParaSite" id="nRc.2.0.1.t44660-RA"/>
    </source>
</evidence>
<dbReference type="Proteomes" id="UP000887565">
    <property type="component" value="Unplaced"/>
</dbReference>
<evidence type="ECO:0000313" key="1">
    <source>
        <dbReference type="Proteomes" id="UP000887565"/>
    </source>
</evidence>
<reference evidence="2" key="1">
    <citation type="submission" date="2022-11" db="UniProtKB">
        <authorList>
            <consortium name="WormBaseParasite"/>
        </authorList>
    </citation>
    <scope>IDENTIFICATION</scope>
</reference>
<name>A0A915L4F6_ROMCU</name>